<organism evidence="1 2">
    <name type="scientific">Chryseobacterium viscerum</name>
    <dbReference type="NCBI Taxonomy" id="1037377"/>
    <lineage>
        <taxon>Bacteria</taxon>
        <taxon>Pseudomonadati</taxon>
        <taxon>Bacteroidota</taxon>
        <taxon>Flavobacteriia</taxon>
        <taxon>Flavobacteriales</taxon>
        <taxon>Weeksellaceae</taxon>
        <taxon>Chryseobacterium group</taxon>
        <taxon>Chryseobacterium</taxon>
    </lineage>
</organism>
<comment type="caution">
    <text evidence="1">The sequence shown here is derived from an EMBL/GenBank/DDBJ whole genome shotgun (WGS) entry which is preliminary data.</text>
</comment>
<protein>
    <submittedName>
        <fullName evidence="1">GLPGLI family protein</fullName>
    </submittedName>
</protein>
<evidence type="ECO:0000313" key="1">
    <source>
        <dbReference type="EMBL" id="KAB1229545.1"/>
    </source>
</evidence>
<dbReference type="Pfam" id="PF09697">
    <property type="entry name" value="Porph_ging"/>
    <property type="match status" value="1"/>
</dbReference>
<evidence type="ECO:0000313" key="2">
    <source>
        <dbReference type="Proteomes" id="UP000326384"/>
    </source>
</evidence>
<gene>
    <name evidence="1" type="ORF">F8D52_16730</name>
</gene>
<keyword evidence="2" id="KW-1185">Reference proteome</keyword>
<sequence>MYIDLHQIKIRFMKYLVFFLLLFTQVVLGQNKRFMYQYTYIPDSTNTETVKDLMFLDTANNRSLFYSRMKFTEDSTSIAEAEKKNFYIPNAPILYRVEKMNGKTFFLTNDYGLGKIKVEDNRKITWKIESEKQKIGEYNAQKATTDFGGRKWTAWFTTDIPIQDGPYKFSGLPGLIVKIEDATKNHIYELIGIKNLPKEIPFPNLNSRANELALTQQKFEESFIKYRKDPAAAIKQLYIEGKIPDQQDGSGRLRTGAEVVREVEQQTKERVKKDNNIIEISLLKSVK</sequence>
<accession>A0A5N4BN74</accession>
<dbReference type="EMBL" id="VTPV01000010">
    <property type="protein sequence ID" value="KAB1229545.1"/>
    <property type="molecule type" value="Genomic_DNA"/>
</dbReference>
<proteinExistence type="predicted"/>
<dbReference type="InterPro" id="IPR005901">
    <property type="entry name" value="GLPGLI"/>
</dbReference>
<reference evidence="1 2" key="1">
    <citation type="journal article" date="2019" name="Stand. Genomic Sci.">
        <title>Draft Whole-Genome Sequence of a Novel Chryseobacterium viscerum Strain Isolated from Fresh Water at Dripping Springs, New Mexico.</title>
        <authorList>
            <person name="Kyndt J.A."/>
            <person name="Moore T.C."/>
        </authorList>
    </citation>
    <scope>NUCLEOTIDE SEQUENCE [LARGE SCALE GENOMIC DNA]</scope>
    <source>
        <strain evidence="1 2">DPS</strain>
    </source>
</reference>
<dbReference type="NCBIfam" id="TIGR01200">
    <property type="entry name" value="GLPGLI"/>
    <property type="match status" value="1"/>
</dbReference>
<name>A0A5N4BN74_9FLAO</name>
<dbReference type="Proteomes" id="UP000326384">
    <property type="component" value="Unassembled WGS sequence"/>
</dbReference>